<accession>A0A955I371</accession>
<feature type="transmembrane region" description="Helical" evidence="1">
    <location>
        <begin position="6"/>
        <end position="25"/>
    </location>
</feature>
<reference evidence="3" key="2">
    <citation type="journal article" date="2021" name="Microbiome">
        <title>Successional dynamics and alternative stable states in a saline activated sludge microbial community over 9 years.</title>
        <authorList>
            <person name="Wang Y."/>
            <person name="Ye J."/>
            <person name="Ju F."/>
            <person name="Liu L."/>
            <person name="Boyd J.A."/>
            <person name="Deng Y."/>
            <person name="Parks D.H."/>
            <person name="Jiang X."/>
            <person name="Yin X."/>
            <person name="Woodcroft B.J."/>
            <person name="Tyson G.W."/>
            <person name="Hugenholtz P."/>
            <person name="Polz M.F."/>
            <person name="Zhang T."/>
        </authorList>
    </citation>
    <scope>NUCLEOTIDE SEQUENCE</scope>
    <source>
        <strain evidence="3">HKST-UBA17</strain>
    </source>
</reference>
<dbReference type="Proteomes" id="UP000741282">
    <property type="component" value="Unassembled WGS sequence"/>
</dbReference>
<evidence type="ECO:0000313" key="4">
    <source>
        <dbReference type="Proteomes" id="UP000741282"/>
    </source>
</evidence>
<feature type="domain" description="Bacterial spore germination immunoglobulin-like" evidence="2">
    <location>
        <begin position="121"/>
        <end position="198"/>
    </location>
</feature>
<comment type="caution">
    <text evidence="3">The sequence shown here is derived from an EMBL/GenBank/DDBJ whole genome shotgun (WGS) entry which is preliminary data.</text>
</comment>
<evidence type="ECO:0000259" key="2">
    <source>
        <dbReference type="Pfam" id="PF10648"/>
    </source>
</evidence>
<organism evidence="3 4">
    <name type="scientific">Candidatus Dojkabacteria bacterium</name>
    <dbReference type="NCBI Taxonomy" id="2099670"/>
    <lineage>
        <taxon>Bacteria</taxon>
        <taxon>Candidatus Dojkabacteria</taxon>
    </lineage>
</organism>
<dbReference type="AlphaFoldDB" id="A0A955I371"/>
<evidence type="ECO:0000256" key="1">
    <source>
        <dbReference type="SAM" id="Phobius"/>
    </source>
</evidence>
<dbReference type="InterPro" id="IPR018911">
    <property type="entry name" value="Gmad2_Ig-like_dom"/>
</dbReference>
<proteinExistence type="predicted"/>
<evidence type="ECO:0000313" key="3">
    <source>
        <dbReference type="EMBL" id="MCA9376977.1"/>
    </source>
</evidence>
<protein>
    <recommendedName>
        <fullName evidence="2">Bacterial spore germination immunoglobulin-like domain-containing protein</fullName>
    </recommendedName>
</protein>
<reference evidence="3" key="1">
    <citation type="submission" date="2020-04" db="EMBL/GenBank/DDBJ databases">
        <authorList>
            <person name="Zhang T."/>
        </authorList>
    </citation>
    <scope>NUCLEOTIDE SEQUENCE</scope>
    <source>
        <strain evidence="3">HKST-UBA17</strain>
    </source>
</reference>
<sequence>MGKLKGFFMTLFSLILFLTGVFYVIKHDRSNYMGILYTDYNDLSKQEYQKGFKTLDECKQWAYDTADGQELEDGSWDYECGIGCEIKDTGFQFRKWSCENVTKGNLFSELKDRIRDLSITDGDTITSSMTITGHARNMFYEGTFPVTIVSSDGLVLYNGLAVTDGDWMTEEFIPFTIEIDYFDPQGSAEGLLILENDNPSGLDEYDFTYVVEVVFPE</sequence>
<name>A0A955I371_9BACT</name>
<gene>
    <name evidence="3" type="ORF">KC685_03600</name>
</gene>
<keyword evidence="1" id="KW-0472">Membrane</keyword>
<dbReference type="Pfam" id="PF10648">
    <property type="entry name" value="Gmad2"/>
    <property type="match status" value="1"/>
</dbReference>
<keyword evidence="1" id="KW-0812">Transmembrane</keyword>
<keyword evidence="1" id="KW-1133">Transmembrane helix</keyword>
<dbReference type="EMBL" id="JAGQLN010000012">
    <property type="protein sequence ID" value="MCA9376977.1"/>
    <property type="molecule type" value="Genomic_DNA"/>
</dbReference>